<keyword evidence="2" id="KW-0808">Transferase</keyword>
<evidence type="ECO:0000313" key="4">
    <source>
        <dbReference type="EMBL" id="MCU6767211.1"/>
    </source>
</evidence>
<dbReference type="Gene3D" id="3.40.50.12580">
    <property type="match status" value="1"/>
</dbReference>
<accession>A0ABT2TYB6</accession>
<dbReference type="RefSeq" id="WP_158422871.1">
    <property type="nucleotide sequence ID" value="NZ_JAOQJL010000058.1"/>
</dbReference>
<keyword evidence="1" id="KW-0328">Glycosyltransferase</keyword>
<dbReference type="Proteomes" id="UP001652409">
    <property type="component" value="Unassembled WGS sequence"/>
</dbReference>
<evidence type="ECO:0000313" key="5">
    <source>
        <dbReference type="Proteomes" id="UP001652409"/>
    </source>
</evidence>
<evidence type="ECO:0000256" key="1">
    <source>
        <dbReference type="ARBA" id="ARBA00022676"/>
    </source>
</evidence>
<keyword evidence="5" id="KW-1185">Reference proteome</keyword>
<dbReference type="CDD" id="cd00761">
    <property type="entry name" value="Glyco_tranf_GTA_type"/>
    <property type="match status" value="1"/>
</dbReference>
<gene>
    <name evidence="4" type="ORF">OCV61_17745</name>
</gene>
<dbReference type="Pfam" id="PF00535">
    <property type="entry name" value="Glycos_transf_2"/>
    <property type="match status" value="1"/>
</dbReference>
<dbReference type="PANTHER" id="PTHR22916">
    <property type="entry name" value="GLYCOSYLTRANSFERASE"/>
    <property type="match status" value="1"/>
</dbReference>
<dbReference type="SUPFAM" id="SSF53448">
    <property type="entry name" value="Nucleotide-diphospho-sugar transferases"/>
    <property type="match status" value="1"/>
</dbReference>
<dbReference type="PANTHER" id="PTHR22916:SF51">
    <property type="entry name" value="GLYCOSYLTRANSFERASE EPSH-RELATED"/>
    <property type="match status" value="1"/>
</dbReference>
<comment type="caution">
    <text evidence="4">The sequence shown here is derived from an EMBL/GenBank/DDBJ whole genome shotgun (WGS) entry which is preliminary data.</text>
</comment>
<dbReference type="EMBL" id="JAOQJL010000058">
    <property type="protein sequence ID" value="MCU6767211.1"/>
    <property type="molecule type" value="Genomic_DNA"/>
</dbReference>
<dbReference type="InterPro" id="IPR043148">
    <property type="entry name" value="TagF_C"/>
</dbReference>
<feature type="domain" description="Glycosyltransferase 2-like" evidence="3">
    <location>
        <begin position="7"/>
        <end position="142"/>
    </location>
</feature>
<evidence type="ECO:0000259" key="3">
    <source>
        <dbReference type="Pfam" id="PF00535"/>
    </source>
</evidence>
<dbReference type="InterPro" id="IPR001173">
    <property type="entry name" value="Glyco_trans_2-like"/>
</dbReference>
<protein>
    <submittedName>
        <fullName evidence="4">Glycosyltransferase</fullName>
    </submittedName>
</protein>
<evidence type="ECO:0000256" key="2">
    <source>
        <dbReference type="ARBA" id="ARBA00022679"/>
    </source>
</evidence>
<organism evidence="4 5">
    <name type="scientific">Blautia ammoniilytica</name>
    <dbReference type="NCBI Taxonomy" id="2981782"/>
    <lineage>
        <taxon>Bacteria</taxon>
        <taxon>Bacillati</taxon>
        <taxon>Bacillota</taxon>
        <taxon>Clostridia</taxon>
        <taxon>Lachnospirales</taxon>
        <taxon>Lachnospiraceae</taxon>
        <taxon>Blautia</taxon>
    </lineage>
</organism>
<sequence>MNTPKVSIILPVYNVAEFLPACLDSLLDQTLDQLEIVAVNDGSTDTSAAILQAYQEKYPSKLFVYTTTNHGVSHARNYGFSKSHGEYVWFVDSDDFIQPSACEQLYTKAVQDDNDLVLFSYYNIDMSSGKKTPFPMRHHNQNFSFSEKPYEMSILSPYPWIKLIQRELFEGLAFPEGIRFEDLPVAYLLAAKARNVGIIDECLYNYRKNVGFLGSLTPATADIKKAVIYLKDCMNSLGFLETYRTEIDFITIRHFFFRFWKLLTNYETKKKDLKLDLINQLFDYIDAFLPDWQNNHYVKYALPDHLFQLLYLYGSRKEMLHFVNTCDGMSPNQQKAWLKDYKAGHNNAYIFSEDRLIDQEQPAKESYLASNTRVLPEPGYIFLESMEGQDIHPLFLTLLSGSFAKGTRVFLSLTAKARPVWQRLSQSYQLDTSCVTLISPDSEDYGIALAQCGRLITDQPLPWYFHKGTKQRHILLCTESLIPVTSANCLTSRHDLARWQHTMFTCDLIVFPNKDILENYMEHAMIAGICHTDTYFSTDNAALSTYLLKELWTPVDPSLPIFTEADIFRQNEGLAADTKLLFCCPLFAGKDRKQTFHYVRSFTDALYQLDNDLTDKQILYLAPAPGYQVDCSSFKHIRLLPIQYSITDLIRSCDVLITDYRSILMADCNLPTSVLRFLPEDDPYPLSSSLQKALQFVPACTNAPALIRQLQATLSVSDAFASDMLQAAKMPESRELSSHPGSGDLSQNDTAVPSIKEHILWFTGRKISSEQMDQLSSFISQHPDAQIWLSYNVLQDPKAEAYLNIHFPDIWYLPLRIDPARSLFWKISSFFITRLGLASIYPPGRMLRLGKQAYTRYFGPVSFDQVFIQATDNLQTIAFCAAAAPNVNCNLKAPGADASFAKRCQTVFAHRLAGKEPGTG</sequence>
<dbReference type="Gene3D" id="3.40.50.11820">
    <property type="match status" value="1"/>
</dbReference>
<reference evidence="4 5" key="1">
    <citation type="journal article" date="2021" name="ISME Commun">
        <title>Automated analysis of genomic sequences facilitates high-throughput and comprehensive description of bacteria.</title>
        <authorList>
            <person name="Hitch T.C.A."/>
        </authorList>
    </citation>
    <scope>NUCLEOTIDE SEQUENCE [LARGE SCALE GENOMIC DNA]</scope>
    <source>
        <strain evidence="4 5">Sanger_23</strain>
    </source>
</reference>
<dbReference type="InterPro" id="IPR029044">
    <property type="entry name" value="Nucleotide-diphossugar_trans"/>
</dbReference>
<dbReference type="InterPro" id="IPR043149">
    <property type="entry name" value="TagF_N"/>
</dbReference>
<dbReference type="Gene3D" id="3.90.550.10">
    <property type="entry name" value="Spore Coat Polysaccharide Biosynthesis Protein SpsA, Chain A"/>
    <property type="match status" value="1"/>
</dbReference>
<proteinExistence type="predicted"/>
<name>A0ABT2TYB6_9FIRM</name>